<evidence type="ECO:0000313" key="2">
    <source>
        <dbReference type="Proteomes" id="UP000050975"/>
    </source>
</evidence>
<accession>A0A0S8K035</accession>
<name>A0A0S8K035_UNCW3</name>
<proteinExistence type="predicted"/>
<gene>
    <name evidence="1" type="ORF">AMJ74_02010</name>
</gene>
<evidence type="ECO:0000313" key="1">
    <source>
        <dbReference type="EMBL" id="KPL15160.1"/>
    </source>
</evidence>
<sequence>MSAVPWNDEEHGVSYEDLAAACEEYAELITRAVTLVKNWKETGDNNLIEVLDYLLQDYDLDNYDFEDIELEDDDGTRH</sequence>
<organism evidence="1 2">
    <name type="scientific">candidate division WOR_3 bacterium SM1_77</name>
    <dbReference type="NCBI Taxonomy" id="1703778"/>
    <lineage>
        <taxon>Bacteria</taxon>
        <taxon>Bacteria division WOR-3</taxon>
    </lineage>
</organism>
<reference evidence="1 2" key="1">
    <citation type="journal article" date="2015" name="Microbiome">
        <title>Genomic resolution of linkages in carbon, nitrogen, and sulfur cycling among widespread estuary sediment bacteria.</title>
        <authorList>
            <person name="Baker B.J."/>
            <person name="Lazar C.S."/>
            <person name="Teske A.P."/>
            <person name="Dick G.J."/>
        </authorList>
    </citation>
    <scope>NUCLEOTIDE SEQUENCE [LARGE SCALE GENOMIC DNA]</scope>
    <source>
        <strain evidence="1">SM1_77</strain>
    </source>
</reference>
<comment type="caution">
    <text evidence="1">The sequence shown here is derived from an EMBL/GenBank/DDBJ whole genome shotgun (WGS) entry which is preliminary data.</text>
</comment>
<protein>
    <submittedName>
        <fullName evidence="1">Uncharacterized protein</fullName>
    </submittedName>
</protein>
<dbReference type="AlphaFoldDB" id="A0A0S8K035"/>
<dbReference type="Proteomes" id="UP000050975">
    <property type="component" value="Unassembled WGS sequence"/>
</dbReference>
<dbReference type="EMBL" id="LJVE01000022">
    <property type="protein sequence ID" value="KPL15160.1"/>
    <property type="molecule type" value="Genomic_DNA"/>
</dbReference>